<dbReference type="Proteomes" id="UP001057402">
    <property type="component" value="Chromosome 10"/>
</dbReference>
<gene>
    <name evidence="1" type="ORF">MLD38_033717</name>
</gene>
<name>A0ACB9M7M5_9MYRT</name>
<protein>
    <submittedName>
        <fullName evidence="1">Uncharacterized protein</fullName>
    </submittedName>
</protein>
<comment type="caution">
    <text evidence="1">The sequence shown here is derived from an EMBL/GenBank/DDBJ whole genome shotgun (WGS) entry which is preliminary data.</text>
</comment>
<evidence type="ECO:0000313" key="2">
    <source>
        <dbReference type="Proteomes" id="UP001057402"/>
    </source>
</evidence>
<dbReference type="EMBL" id="CM042889">
    <property type="protein sequence ID" value="KAI4320212.1"/>
    <property type="molecule type" value="Genomic_DNA"/>
</dbReference>
<organism evidence="1 2">
    <name type="scientific">Melastoma candidum</name>
    <dbReference type="NCBI Taxonomy" id="119954"/>
    <lineage>
        <taxon>Eukaryota</taxon>
        <taxon>Viridiplantae</taxon>
        <taxon>Streptophyta</taxon>
        <taxon>Embryophyta</taxon>
        <taxon>Tracheophyta</taxon>
        <taxon>Spermatophyta</taxon>
        <taxon>Magnoliopsida</taxon>
        <taxon>eudicotyledons</taxon>
        <taxon>Gunneridae</taxon>
        <taxon>Pentapetalae</taxon>
        <taxon>rosids</taxon>
        <taxon>malvids</taxon>
        <taxon>Myrtales</taxon>
        <taxon>Melastomataceae</taxon>
        <taxon>Melastomatoideae</taxon>
        <taxon>Melastomateae</taxon>
        <taxon>Melastoma</taxon>
    </lineage>
</organism>
<proteinExistence type="predicted"/>
<sequence>MTSLTGPCHVVTVPSNSRWPPAASPGGSSLLVPPCSSRRDYSAVTSGSEFRGNVVKTGGDPLSGLDYLVEAHGWSVRKLNVEDGREMRRVARIQAEAFHEPAAISLLDDLFFKLFEAEVLSGLLYKLRNSPPDRYACLVAEVGTRAGDEIVGVVDVTVQRDEDVLRYLRPGEEYLYVSGIAVSQSFRRRKVATALLEACDVLSTMLGYSSLVLRAYQDDTGARRLYSNSGYEVVGGDSSWVGLIGRRRRVLMIKECPAIN</sequence>
<evidence type="ECO:0000313" key="1">
    <source>
        <dbReference type="EMBL" id="KAI4320212.1"/>
    </source>
</evidence>
<reference evidence="2" key="1">
    <citation type="journal article" date="2023" name="Front. Plant Sci.">
        <title>Chromosomal-level genome assembly of Melastoma candidum provides insights into trichome evolution.</title>
        <authorList>
            <person name="Zhong Y."/>
            <person name="Wu W."/>
            <person name="Sun C."/>
            <person name="Zou P."/>
            <person name="Liu Y."/>
            <person name="Dai S."/>
            <person name="Zhou R."/>
        </authorList>
    </citation>
    <scope>NUCLEOTIDE SEQUENCE [LARGE SCALE GENOMIC DNA]</scope>
</reference>
<accession>A0ACB9M7M5</accession>
<keyword evidence="2" id="KW-1185">Reference proteome</keyword>